<keyword evidence="2" id="KW-0808">Transferase</keyword>
<protein>
    <recommendedName>
        <fullName evidence="6">Glycosidase</fullName>
    </recommendedName>
</protein>
<comment type="caution">
    <text evidence="4">The sequence shown here is derived from an EMBL/GenBank/DDBJ whole genome shotgun (WGS) entry which is preliminary data.</text>
</comment>
<sequence>MNNQSPLRRFKGNPIIAPRAGVLWEARGTFNPAAIDLGNKTHILYRAVSDDNISSIGYASSSDGFSIDERSNKPIYRPRLEFELRGCEDPRVILIDRRIFMTYTAYDGIVPRVAVTSIGSDEFLKKKWSAWRAPEIITPMDVDNKDATILPEAVNEKYLVFHRVHESICADFIASLDFSREKITRCIEMLSPRKGMWDGLKVGISTPPVRTPKGWLMLYHGVSWSAIYRVGAILLDFEDPTIVLARTAIPFFEPEEDYERLGSIQNVVFPCGLVVRGGVVYIYYGGADSVVGVATIKLVELLAMLKI</sequence>
<dbReference type="InterPro" id="IPR007184">
    <property type="entry name" value="Mannoside_phosphorylase"/>
</dbReference>
<proteinExistence type="inferred from homology"/>
<dbReference type="Pfam" id="PF04041">
    <property type="entry name" value="Glyco_hydro_130"/>
    <property type="match status" value="1"/>
</dbReference>
<dbReference type="InterPro" id="IPR023296">
    <property type="entry name" value="Glyco_hydro_beta-prop_sf"/>
</dbReference>
<evidence type="ECO:0000256" key="2">
    <source>
        <dbReference type="ARBA" id="ARBA00022679"/>
    </source>
</evidence>
<dbReference type="PANTHER" id="PTHR34106:SF5">
    <property type="entry name" value="GLYCOSIDASE"/>
    <property type="match status" value="1"/>
</dbReference>
<gene>
    <name evidence="4" type="ORF">A3F51_00970</name>
</gene>
<accession>A0A1G2MZR8</accession>
<dbReference type="CDD" id="cd18614">
    <property type="entry name" value="GH130"/>
    <property type="match status" value="1"/>
</dbReference>
<reference evidence="4 5" key="1">
    <citation type="journal article" date="2016" name="Nat. Commun.">
        <title>Thousands of microbial genomes shed light on interconnected biogeochemical processes in an aquifer system.</title>
        <authorList>
            <person name="Anantharaman K."/>
            <person name="Brown C.T."/>
            <person name="Hug L.A."/>
            <person name="Sharon I."/>
            <person name="Castelle C.J."/>
            <person name="Probst A.J."/>
            <person name="Thomas B.C."/>
            <person name="Singh A."/>
            <person name="Wilkins M.J."/>
            <person name="Karaoz U."/>
            <person name="Brodie E.L."/>
            <person name="Williams K.H."/>
            <person name="Hubbard S.S."/>
            <person name="Banfield J.F."/>
        </authorList>
    </citation>
    <scope>NUCLEOTIDE SEQUENCE [LARGE SCALE GENOMIC DNA]</scope>
</reference>
<evidence type="ECO:0008006" key="6">
    <source>
        <dbReference type="Google" id="ProtNLM"/>
    </source>
</evidence>
<dbReference type="EMBL" id="MHRT01000005">
    <property type="protein sequence ID" value="OHA29318.1"/>
    <property type="molecule type" value="Genomic_DNA"/>
</dbReference>
<dbReference type="PIRSF" id="PIRSF016202">
    <property type="entry name" value="PH1107"/>
    <property type="match status" value="1"/>
</dbReference>
<keyword evidence="1" id="KW-0328">Glycosyltransferase</keyword>
<dbReference type="AlphaFoldDB" id="A0A1G2MZR8"/>
<dbReference type="Proteomes" id="UP000178089">
    <property type="component" value="Unassembled WGS sequence"/>
</dbReference>
<evidence type="ECO:0000313" key="4">
    <source>
        <dbReference type="EMBL" id="OHA29318.1"/>
    </source>
</evidence>
<evidence type="ECO:0000256" key="1">
    <source>
        <dbReference type="ARBA" id="ARBA00022676"/>
    </source>
</evidence>
<dbReference type="GO" id="GO:0016757">
    <property type="term" value="F:glycosyltransferase activity"/>
    <property type="evidence" value="ECO:0007669"/>
    <property type="project" value="UniProtKB-KW"/>
</dbReference>
<name>A0A1G2MZR8_9BACT</name>
<dbReference type="PANTHER" id="PTHR34106">
    <property type="entry name" value="GLYCOSIDASE"/>
    <property type="match status" value="1"/>
</dbReference>
<organism evidence="4 5">
    <name type="scientific">Candidatus Taylorbacteria bacterium RIFCSPHIGHO2_12_FULL_45_16</name>
    <dbReference type="NCBI Taxonomy" id="1802315"/>
    <lineage>
        <taxon>Bacteria</taxon>
        <taxon>Candidatus Tayloriibacteriota</taxon>
    </lineage>
</organism>
<evidence type="ECO:0000256" key="3">
    <source>
        <dbReference type="ARBA" id="ARBA00024356"/>
    </source>
</evidence>
<dbReference type="Gene3D" id="2.115.10.20">
    <property type="entry name" value="Glycosyl hydrolase domain, family 43"/>
    <property type="match status" value="1"/>
</dbReference>
<dbReference type="SUPFAM" id="SSF75005">
    <property type="entry name" value="Arabinanase/levansucrase/invertase"/>
    <property type="match status" value="1"/>
</dbReference>
<evidence type="ECO:0000313" key="5">
    <source>
        <dbReference type="Proteomes" id="UP000178089"/>
    </source>
</evidence>
<comment type="similarity">
    <text evidence="3">Belongs to the glycosyl hydrolase 130 family.</text>
</comment>